<dbReference type="EMBL" id="BKCP01007181">
    <property type="protein sequence ID" value="GER45311.1"/>
    <property type="molecule type" value="Genomic_DNA"/>
</dbReference>
<dbReference type="InterPro" id="IPR000504">
    <property type="entry name" value="RRM_dom"/>
</dbReference>
<gene>
    <name evidence="4" type="ORF">STAS_22245</name>
</gene>
<organism evidence="4 5">
    <name type="scientific">Striga asiatica</name>
    <name type="common">Asiatic witchweed</name>
    <name type="synonym">Buchnera asiatica</name>
    <dbReference type="NCBI Taxonomy" id="4170"/>
    <lineage>
        <taxon>Eukaryota</taxon>
        <taxon>Viridiplantae</taxon>
        <taxon>Streptophyta</taxon>
        <taxon>Embryophyta</taxon>
        <taxon>Tracheophyta</taxon>
        <taxon>Spermatophyta</taxon>
        <taxon>Magnoliopsida</taxon>
        <taxon>eudicotyledons</taxon>
        <taxon>Gunneridae</taxon>
        <taxon>Pentapetalae</taxon>
        <taxon>asterids</taxon>
        <taxon>lamiids</taxon>
        <taxon>Lamiales</taxon>
        <taxon>Orobanchaceae</taxon>
        <taxon>Buchnereae</taxon>
        <taxon>Striga</taxon>
    </lineage>
</organism>
<evidence type="ECO:0000259" key="3">
    <source>
        <dbReference type="PROSITE" id="PS50102"/>
    </source>
</evidence>
<feature type="domain" description="RRM" evidence="3">
    <location>
        <begin position="20"/>
        <end position="97"/>
    </location>
</feature>
<reference evidence="5" key="1">
    <citation type="journal article" date="2019" name="Curr. Biol.">
        <title>Genome Sequence of Striga asiatica Provides Insight into the Evolution of Plant Parasitism.</title>
        <authorList>
            <person name="Yoshida S."/>
            <person name="Kim S."/>
            <person name="Wafula E.K."/>
            <person name="Tanskanen J."/>
            <person name="Kim Y.M."/>
            <person name="Honaas L."/>
            <person name="Yang Z."/>
            <person name="Spallek T."/>
            <person name="Conn C.E."/>
            <person name="Ichihashi Y."/>
            <person name="Cheong K."/>
            <person name="Cui S."/>
            <person name="Der J.P."/>
            <person name="Gundlach H."/>
            <person name="Jiao Y."/>
            <person name="Hori C."/>
            <person name="Ishida J.K."/>
            <person name="Kasahara H."/>
            <person name="Kiba T."/>
            <person name="Kim M.S."/>
            <person name="Koo N."/>
            <person name="Laohavisit A."/>
            <person name="Lee Y.H."/>
            <person name="Lumba S."/>
            <person name="McCourt P."/>
            <person name="Mortimer J.C."/>
            <person name="Mutuku J.M."/>
            <person name="Nomura T."/>
            <person name="Sasaki-Sekimoto Y."/>
            <person name="Seto Y."/>
            <person name="Wang Y."/>
            <person name="Wakatake T."/>
            <person name="Sakakibara H."/>
            <person name="Demura T."/>
            <person name="Yamaguchi S."/>
            <person name="Yoneyama K."/>
            <person name="Manabe R.I."/>
            <person name="Nelson D.C."/>
            <person name="Schulman A.H."/>
            <person name="Timko M.P."/>
            <person name="dePamphilis C.W."/>
            <person name="Choi D."/>
            <person name="Shirasu K."/>
        </authorList>
    </citation>
    <scope>NUCLEOTIDE SEQUENCE [LARGE SCALE GENOMIC DNA]</scope>
    <source>
        <strain evidence="5">cv. UVA1</strain>
    </source>
</reference>
<dbReference type="GO" id="GO:1990904">
    <property type="term" value="C:ribonucleoprotein complex"/>
    <property type="evidence" value="ECO:0007669"/>
    <property type="project" value="UniProtKB-KW"/>
</dbReference>
<protein>
    <submittedName>
        <fullName evidence="4">Heterogeneous nuclear ribonucleoprotein A1</fullName>
    </submittedName>
</protein>
<comment type="caution">
    <text evidence="4">The sequence shown here is derived from an EMBL/GenBank/DDBJ whole genome shotgun (WGS) entry which is preliminary data.</text>
</comment>
<dbReference type="Gene3D" id="3.30.70.330">
    <property type="match status" value="3"/>
</dbReference>
<accession>A0A5A7QN54</accession>
<dbReference type="Proteomes" id="UP000325081">
    <property type="component" value="Unassembled WGS sequence"/>
</dbReference>
<dbReference type="PROSITE" id="PS50102">
    <property type="entry name" value="RRM"/>
    <property type="match status" value="2"/>
</dbReference>
<evidence type="ECO:0000256" key="1">
    <source>
        <dbReference type="ARBA" id="ARBA00022884"/>
    </source>
</evidence>
<dbReference type="Pfam" id="PF00076">
    <property type="entry name" value="RRM_1"/>
    <property type="match status" value="2"/>
</dbReference>
<dbReference type="InterPro" id="IPR012677">
    <property type="entry name" value="Nucleotide-bd_a/b_plait_sf"/>
</dbReference>
<feature type="domain" description="RRM" evidence="3">
    <location>
        <begin position="223"/>
        <end position="303"/>
    </location>
</feature>
<keyword evidence="1 2" id="KW-0694">RNA-binding</keyword>
<dbReference type="SUPFAM" id="SSF54928">
    <property type="entry name" value="RNA-binding domain, RBD"/>
    <property type="match status" value="2"/>
</dbReference>
<keyword evidence="5" id="KW-1185">Reference proteome</keyword>
<dbReference type="GO" id="GO:0003723">
    <property type="term" value="F:RNA binding"/>
    <property type="evidence" value="ECO:0007669"/>
    <property type="project" value="UniProtKB-UniRule"/>
</dbReference>
<dbReference type="SMART" id="SM00360">
    <property type="entry name" value="RRM"/>
    <property type="match status" value="3"/>
</dbReference>
<dbReference type="CDD" id="cd00590">
    <property type="entry name" value="RRM_SF"/>
    <property type="match status" value="2"/>
</dbReference>
<evidence type="ECO:0000313" key="4">
    <source>
        <dbReference type="EMBL" id="GER45311.1"/>
    </source>
</evidence>
<proteinExistence type="predicted"/>
<keyword evidence="4" id="KW-0687">Ribonucleoprotein</keyword>
<dbReference type="PANTHER" id="PTHR21245">
    <property type="entry name" value="HETEROGENEOUS NUCLEAR RIBONUCLEOPROTEIN"/>
    <property type="match status" value="1"/>
</dbReference>
<evidence type="ECO:0000313" key="5">
    <source>
        <dbReference type="Proteomes" id="UP000325081"/>
    </source>
</evidence>
<name>A0A5A7QN54_STRAF</name>
<dbReference type="InterPro" id="IPR035979">
    <property type="entry name" value="RBD_domain_sf"/>
</dbReference>
<sequence>MSLPPEQHSMSQQENAIRGSEVFVCGLRHCYSEDKLRELFSACGEIVEIRTTRFKEGNLKGFCFVRFATKESAARAVRELSGTVMEGKKIVVRLSSEQDTLYLGNLDKAWSAEEFERMVLEVFPGIETIELPMLKGTLAGQKQVNRGFAFVKFISHPNSFSDLDIQSSVLPIHRSPIERVYIAARRAHRVCSQPDFRLGNLHPDVQWAEEENEIDPNEHAKIKVAFVRYLPVNAEEYYLKQLFEPYGKIEKVVVSKNGSSAVGFVHFMERSDLERAIKELNEKTVQGPSGGPVYKLQVEIARPMDNNKKRVLENSECTSVQDHPKHSKPDIHSSLVQREIEPADPYEEAVIALPLAIDVRSLCSLSEIPEPNAISVLDQFMLSGASLPNKGEYLDGLISRYLVDKSRSNQSLDTFSRVVAENTRNESSLFRISHQVSPHSTAARPDIYATSYSSPHSSLPLLNRAPTGHVDKHDFPKYPSPVESDRSPLPKIHKHTLEERSLYPYESRQVSKEPGLNLVQPQIMFDPFTGEPYKFDPFTGEPICPENTESRRIF</sequence>
<dbReference type="OrthoDB" id="3800936at2759"/>
<evidence type="ECO:0000256" key="2">
    <source>
        <dbReference type="PROSITE-ProRule" id="PRU00176"/>
    </source>
</evidence>
<dbReference type="AlphaFoldDB" id="A0A5A7QN54"/>